<dbReference type="AlphaFoldDB" id="A0A401V0I0"/>
<name>A0A401V0I0_9CELL</name>
<keyword evidence="5" id="KW-0326">Glycosidase</keyword>
<dbReference type="GO" id="GO:0016798">
    <property type="term" value="F:hydrolase activity, acting on glycosyl bonds"/>
    <property type="evidence" value="ECO:0007669"/>
    <property type="project" value="UniProtKB-KW"/>
</dbReference>
<keyword evidence="4" id="KW-0966">Cell projection</keyword>
<feature type="signal peptide" evidence="7">
    <location>
        <begin position="1"/>
        <end position="38"/>
    </location>
</feature>
<keyword evidence="6" id="KW-0119">Carbohydrate metabolism</keyword>
<evidence type="ECO:0000256" key="2">
    <source>
        <dbReference type="ARBA" id="ARBA00022729"/>
    </source>
</evidence>
<sequence>MSLRPVTDRRPVARAWALLTAAATVAVGLVVGAAPAQADTAPPPELPPTVAADALPTVQINGVVWQQTMVGNQVYAGGDFQNARPAGAAAGVNTVTRTNLLRFDVTTGVLDSGWAPNPNAQVRAVVKSPDGSRIYVGGNFTTIAGTTRYRIAAFDAASGALVTTFNAGTNGQVRALAATNTTVYAGGIFTQAGSATRTRLAAFNAANGALLPWNPTVDDGSVSALTVSPDGATVIVGGNFTSFNGSTAAPDGLARVDAVTGAPLSFPATSQIRNSGTAGSITGLTGDADNMYGTGYTFGRSGGTLEGVFAADWETGSIRWIADCHGDSYAVHAQGPVVYAASHHHYCGNVGGTPQNDEWLFYRADAYTKQPMRKLGREHLGYTNFEGTDAPEMLNFYPDLDTGTYTGQNQGPWAVTGDDRYIVYGGEFLNVNFRRQQGLVRFAVPSIAPNDQGPRFSGADFTPTARGIGTGAVRVSWTANADFDNEGLTYRVLRNGTPVSNEVKPSTIWKRPTQGYTDTGLTPGQSYTYAVRVSDPYGNTVTSPSVQVVADGTGPVSPYAQTVMTDGASHYWRLGEPSGTTALDAAGTDDATTGTALTRGTTGAIAGDSTTATTFAGTTNSRVVAPQREQDMNELSVEAWIRTTSNQGGWVVGFGSSTSLTGTSGTRDRQLYVDSAGRVQFGASPGQNRTVRSPQAVNNGQWHHVVGTMDGHGMALYVDGALVASRTDNPSGRNFTGFWRIGGDSLSGWPNAPTSNNFNGAIDEVAVYPFALAPGTVAAHHTLGVTGEAPEQPPVAAFTPTPNGLTVNVDGSASADPDGTIASYAWSFGDGGTGTGATASHAYATGGTYTVTLTVTDDDGHTAQVSHDVTVTAPPPNQPPVAAFTTATTGLSVQVDSAGSSDPDGTIAQRAWSFGDGGTATGTTASHAYATDGTYTVTLTVTDDDGATAQTTHDVTVTTPPADAPFAADAFARTVAGGWGTADTGGAWTVAGGAANFSVASGVGAMRVTGAGFRLSSFLPVSSTSSDVRVDVALDAAPTGSGTDLEVAGRTVGTTDGYRARLKMLSTGVVRASLIGVSAGTTATVAQVNVPGVTYTAGQTLSVRLQVEGTGTTTLRLKVWPAGAPEPAAWTLTGTSTTAALQVGGGVGLSVYTSSTTTTLPLTARWSQLTARPVTA</sequence>
<keyword evidence="3" id="KW-1015">Disulfide bond</keyword>
<dbReference type="PANTHER" id="PTHR31778:SF2">
    <property type="entry name" value="BUD SITE SELECTION PROTEIN RAX2"/>
    <property type="match status" value="1"/>
</dbReference>
<evidence type="ECO:0000256" key="4">
    <source>
        <dbReference type="ARBA" id="ARBA00023273"/>
    </source>
</evidence>
<dbReference type="RefSeq" id="WP_124342947.1">
    <property type="nucleotide sequence ID" value="NZ_BHYL01000149.1"/>
</dbReference>
<keyword evidence="6" id="KW-0624">Polysaccharide degradation</keyword>
<dbReference type="PROSITE" id="PS50093">
    <property type="entry name" value="PKD"/>
    <property type="match status" value="2"/>
</dbReference>
<accession>A0A401V0I0</accession>
<evidence type="ECO:0000259" key="9">
    <source>
        <dbReference type="PROSITE" id="PS50853"/>
    </source>
</evidence>
<organism evidence="10 11">
    <name type="scientific">Cellulomonas algicola</name>
    <dbReference type="NCBI Taxonomy" id="2071633"/>
    <lineage>
        <taxon>Bacteria</taxon>
        <taxon>Bacillati</taxon>
        <taxon>Actinomycetota</taxon>
        <taxon>Actinomycetes</taxon>
        <taxon>Micrococcales</taxon>
        <taxon>Cellulomonadaceae</taxon>
        <taxon>Cellulomonas</taxon>
    </lineage>
</organism>
<protein>
    <recommendedName>
        <fullName evidence="12">PDK repeat-containing protein</fullName>
    </recommendedName>
</protein>
<dbReference type="GO" id="GO:1902929">
    <property type="term" value="C:plasma membrane of growing cell tip"/>
    <property type="evidence" value="ECO:0007669"/>
    <property type="project" value="TreeGrafter"/>
</dbReference>
<dbReference type="CDD" id="cd00063">
    <property type="entry name" value="FN3"/>
    <property type="match status" value="1"/>
</dbReference>
<evidence type="ECO:0000259" key="8">
    <source>
        <dbReference type="PROSITE" id="PS50093"/>
    </source>
</evidence>
<dbReference type="GO" id="GO:0042995">
    <property type="term" value="C:cell projection"/>
    <property type="evidence" value="ECO:0007669"/>
    <property type="project" value="UniProtKB-SubCell"/>
</dbReference>
<evidence type="ECO:0000256" key="7">
    <source>
        <dbReference type="SAM" id="SignalP"/>
    </source>
</evidence>
<dbReference type="OrthoDB" id="9802683at2"/>
<dbReference type="SUPFAM" id="SSF49265">
    <property type="entry name" value="Fibronectin type III"/>
    <property type="match status" value="1"/>
</dbReference>
<feature type="chain" id="PRO_5019159929" description="PDK repeat-containing protein" evidence="7">
    <location>
        <begin position="39"/>
        <end position="1176"/>
    </location>
</feature>
<dbReference type="CDD" id="cd00110">
    <property type="entry name" value="LamG"/>
    <property type="match status" value="1"/>
</dbReference>
<dbReference type="Pfam" id="PF18911">
    <property type="entry name" value="PKD_4"/>
    <property type="match status" value="2"/>
</dbReference>
<dbReference type="InterPro" id="IPR001791">
    <property type="entry name" value="Laminin_G"/>
</dbReference>
<dbReference type="GO" id="GO:0000272">
    <property type="term" value="P:polysaccharide catabolic process"/>
    <property type="evidence" value="ECO:0007669"/>
    <property type="project" value="UniProtKB-KW"/>
</dbReference>
<evidence type="ECO:0000256" key="3">
    <source>
        <dbReference type="ARBA" id="ARBA00023157"/>
    </source>
</evidence>
<dbReference type="InterPro" id="IPR011047">
    <property type="entry name" value="Quinoprotein_ADH-like_sf"/>
</dbReference>
<dbReference type="Gene3D" id="2.60.40.10">
    <property type="entry name" value="Immunoglobulins"/>
    <property type="match status" value="3"/>
</dbReference>
<keyword evidence="5" id="KW-0378">Hydrolase</keyword>
<dbReference type="InterPro" id="IPR035986">
    <property type="entry name" value="PKD_dom_sf"/>
</dbReference>
<dbReference type="InterPro" id="IPR003961">
    <property type="entry name" value="FN3_dom"/>
</dbReference>
<feature type="domain" description="PKD" evidence="8">
    <location>
        <begin position="790"/>
        <end position="878"/>
    </location>
</feature>
<dbReference type="SUPFAM" id="SSF49899">
    <property type="entry name" value="Concanavalin A-like lectins/glucanases"/>
    <property type="match status" value="1"/>
</dbReference>
<keyword evidence="2 7" id="KW-0732">Signal</keyword>
<dbReference type="InterPro" id="IPR022409">
    <property type="entry name" value="PKD/Chitinase_dom"/>
</dbReference>
<dbReference type="InterPro" id="IPR000601">
    <property type="entry name" value="PKD_dom"/>
</dbReference>
<evidence type="ECO:0000256" key="6">
    <source>
        <dbReference type="ARBA" id="ARBA00023326"/>
    </source>
</evidence>
<feature type="domain" description="PKD" evidence="8">
    <location>
        <begin position="876"/>
        <end position="964"/>
    </location>
</feature>
<dbReference type="SMART" id="SM00060">
    <property type="entry name" value="FN3"/>
    <property type="match status" value="1"/>
</dbReference>
<dbReference type="InterPro" id="IPR013320">
    <property type="entry name" value="ConA-like_dom_sf"/>
</dbReference>
<evidence type="ECO:0000313" key="11">
    <source>
        <dbReference type="Proteomes" id="UP000288246"/>
    </source>
</evidence>
<dbReference type="InterPro" id="IPR013783">
    <property type="entry name" value="Ig-like_fold"/>
</dbReference>
<keyword evidence="11" id="KW-1185">Reference proteome</keyword>
<dbReference type="PROSITE" id="PS50853">
    <property type="entry name" value="FN3"/>
    <property type="match status" value="1"/>
</dbReference>
<proteinExistence type="predicted"/>
<dbReference type="Proteomes" id="UP000288246">
    <property type="component" value="Unassembled WGS sequence"/>
</dbReference>
<dbReference type="InterPro" id="IPR006558">
    <property type="entry name" value="LamG-like"/>
</dbReference>
<dbReference type="SMART" id="SM00560">
    <property type="entry name" value="LamGL"/>
    <property type="match status" value="1"/>
</dbReference>
<feature type="domain" description="Fibronectin type-III" evidence="9">
    <location>
        <begin position="459"/>
        <end position="556"/>
    </location>
</feature>
<dbReference type="Gene3D" id="2.60.120.200">
    <property type="match status" value="1"/>
</dbReference>
<evidence type="ECO:0000256" key="5">
    <source>
        <dbReference type="ARBA" id="ARBA00023295"/>
    </source>
</evidence>
<dbReference type="EMBL" id="BHYL01000149">
    <property type="protein sequence ID" value="GCD20441.1"/>
    <property type="molecule type" value="Genomic_DNA"/>
</dbReference>
<reference evidence="10 11" key="1">
    <citation type="submission" date="2018-11" db="EMBL/GenBank/DDBJ databases">
        <title>Draft genome sequence of Cellulomonas takizawaensis strain TKZ-21.</title>
        <authorList>
            <person name="Yamamura H."/>
            <person name="Hayashi T."/>
            <person name="Hamada M."/>
            <person name="Serisawa Y."/>
            <person name="Matsuyama K."/>
            <person name="Nakagawa Y."/>
            <person name="Otoguro M."/>
            <person name="Yanagida F."/>
            <person name="Hayakawa M."/>
        </authorList>
    </citation>
    <scope>NUCLEOTIDE SEQUENCE [LARGE SCALE GENOMIC DNA]</scope>
    <source>
        <strain evidence="10 11">TKZ-21</strain>
    </source>
</reference>
<evidence type="ECO:0008006" key="12">
    <source>
        <dbReference type="Google" id="ProtNLM"/>
    </source>
</evidence>
<evidence type="ECO:0000256" key="1">
    <source>
        <dbReference type="ARBA" id="ARBA00004316"/>
    </source>
</evidence>
<dbReference type="SUPFAM" id="SSF49299">
    <property type="entry name" value="PKD domain"/>
    <property type="match status" value="2"/>
</dbReference>
<dbReference type="PANTHER" id="PTHR31778">
    <property type="entry name" value="BUD SITE SELECTION PROTEIN RAX2"/>
    <property type="match status" value="1"/>
</dbReference>
<comment type="caution">
    <text evidence="10">The sequence shown here is derived from an EMBL/GenBank/DDBJ whole genome shotgun (WGS) entry which is preliminary data.</text>
</comment>
<dbReference type="CDD" id="cd00146">
    <property type="entry name" value="PKD"/>
    <property type="match status" value="2"/>
</dbReference>
<dbReference type="SUPFAM" id="SSF50998">
    <property type="entry name" value="Quinoprotein alcohol dehydrogenase-like"/>
    <property type="match status" value="1"/>
</dbReference>
<evidence type="ECO:0000313" key="10">
    <source>
        <dbReference type="EMBL" id="GCD20441.1"/>
    </source>
</evidence>
<dbReference type="Pfam" id="PF13385">
    <property type="entry name" value="Laminin_G_3"/>
    <property type="match status" value="1"/>
</dbReference>
<dbReference type="SMART" id="SM00089">
    <property type="entry name" value="PKD"/>
    <property type="match status" value="2"/>
</dbReference>
<dbReference type="InterPro" id="IPR036116">
    <property type="entry name" value="FN3_sf"/>
</dbReference>
<comment type="subcellular location">
    <subcellularLocation>
        <location evidence="1">Cell projection</location>
    </subcellularLocation>
</comment>
<gene>
    <name evidence="10" type="ORF">CTKZ_20030</name>
</gene>